<feature type="disulfide bond" description="Redox-active" evidence="18">
    <location>
        <begin position="377"/>
        <end position="380"/>
    </location>
</feature>
<keyword evidence="8" id="KW-0256">Endoplasmic reticulum</keyword>
<dbReference type="GO" id="GO:0015035">
    <property type="term" value="F:protein-disulfide reductase activity"/>
    <property type="evidence" value="ECO:0007669"/>
    <property type="project" value="InterPro"/>
</dbReference>
<feature type="active site" description="Nucleophile" evidence="16">
    <location>
        <position position="377"/>
    </location>
</feature>
<evidence type="ECO:0000256" key="13">
    <source>
        <dbReference type="ARBA" id="ARBA00023157"/>
    </source>
</evidence>
<dbReference type="RefSeq" id="XP_020049537.1">
    <property type="nucleotide sequence ID" value="XM_020191099.1"/>
</dbReference>
<sequence>MYIFTVGNIFLIASFILSLLKLSLSQGSTPALGFTKPDFCSLDSKIIDDGCDLTFDSINQINSLIRPYLIDLIEQDYFKYFKIDLSKNCPFWDNENDKKCASQNCVVDIIEDINEISNLPFYLKNELITNLSKLDSKNNLNQEDQFLDKLIGEDCQKKKYDSYLFSKDYCDTNEESSLNSVYVNLQDNPERFSGYGGPQSNQIWTSIYLENCFTKEVSSENEHLANNLNFMSRIDDQCLEKRVFYRIISGLHASIATHLSNEYYNPLAQNWEPNLQLFMQRVGYFPDRLSNIYFNYALIVKSILKLSKFSDHLNICNSKVIQDKINKIADLLTNNSSIDIFHEQLLFLEDSYESIYLKQEFKSKFRNITEIMDCVGCERCKMWGKIQTLGYGTALKLLFELPSLNDIDNNNYNIDDYDIDEIIGNLKRNELVALINTFDRISKSVQSINNFRIIYELEHQQQIQNTNSSLSDQFETHLVSNDSLSVNIEEAKNEIHNDINQDINQDIKDEMKDEIKDENLAETDVGIQPKIDKLDQKIPKDKPQPESNELREEIRKSNRDFSKNQFKELYETGKNRKYQSIKNKNTIHKEFKESLNEVLLEFSAAFRFILKSYVDFPSTMWKLTIWKMRELWNTFIGREEFYDSEAYKAELFDLNV</sequence>
<evidence type="ECO:0000256" key="2">
    <source>
        <dbReference type="ARBA" id="ARBA00004367"/>
    </source>
</evidence>
<feature type="binding site" evidence="17">
    <location>
        <position position="249"/>
    </location>
    <ligand>
        <name>FAD</name>
        <dbReference type="ChEBI" id="CHEBI:57692"/>
    </ligand>
</feature>
<keyword evidence="7 20" id="KW-0732">Signal</keyword>
<evidence type="ECO:0000313" key="21">
    <source>
        <dbReference type="EMBL" id="ODV63230.1"/>
    </source>
</evidence>
<comment type="subunit">
    <text evidence="4">May function both as a monomer and a homodimer.</text>
</comment>
<dbReference type="SUPFAM" id="SSF110019">
    <property type="entry name" value="ERO1-like"/>
    <property type="match status" value="1"/>
</dbReference>
<keyword evidence="15" id="KW-0676">Redox-active center</keyword>
<evidence type="ECO:0000313" key="22">
    <source>
        <dbReference type="Proteomes" id="UP000095038"/>
    </source>
</evidence>
<keyword evidence="11" id="KW-0560">Oxidoreductase</keyword>
<feature type="binding site" evidence="17">
    <location>
        <position position="204"/>
    </location>
    <ligand>
        <name>FAD</name>
        <dbReference type="ChEBI" id="CHEBI:57692"/>
    </ligand>
</feature>
<feature type="disulfide bond" description="Redox-active" evidence="18">
    <location>
        <begin position="100"/>
        <end position="105"/>
    </location>
</feature>
<dbReference type="AlphaFoldDB" id="A0A1D2VNQ1"/>
<evidence type="ECO:0000256" key="9">
    <source>
        <dbReference type="ARBA" id="ARBA00022827"/>
    </source>
</evidence>
<dbReference type="InterPro" id="IPR037192">
    <property type="entry name" value="ERO1-like_sf"/>
</dbReference>
<keyword evidence="6" id="KW-0285">Flavoprotein</keyword>
<evidence type="ECO:0000256" key="11">
    <source>
        <dbReference type="ARBA" id="ARBA00023002"/>
    </source>
</evidence>
<keyword evidence="12" id="KW-0472">Membrane</keyword>
<dbReference type="Pfam" id="PF04137">
    <property type="entry name" value="ERO1"/>
    <property type="match status" value="1"/>
</dbReference>
<evidence type="ECO:0000256" key="20">
    <source>
        <dbReference type="SAM" id="SignalP"/>
    </source>
</evidence>
<evidence type="ECO:0000256" key="12">
    <source>
        <dbReference type="ARBA" id="ARBA00023136"/>
    </source>
</evidence>
<dbReference type="PANTHER" id="PTHR12613:SF0">
    <property type="entry name" value="ERO1-LIKE PROTEIN"/>
    <property type="match status" value="1"/>
</dbReference>
<evidence type="ECO:0000256" key="5">
    <source>
        <dbReference type="ARBA" id="ARBA00022448"/>
    </source>
</evidence>
<dbReference type="InParanoid" id="A0A1D2VNQ1"/>
<evidence type="ECO:0000256" key="4">
    <source>
        <dbReference type="ARBA" id="ARBA00011802"/>
    </source>
</evidence>
<evidence type="ECO:0000256" key="10">
    <source>
        <dbReference type="ARBA" id="ARBA00022982"/>
    </source>
</evidence>
<feature type="signal peptide" evidence="20">
    <location>
        <begin position="1"/>
        <end position="25"/>
    </location>
</feature>
<keyword evidence="13 18" id="KW-1015">Disulfide bond</keyword>
<dbReference type="InterPro" id="IPR007266">
    <property type="entry name" value="Ero1"/>
</dbReference>
<feature type="binding site" evidence="17">
    <location>
        <position position="252"/>
    </location>
    <ligand>
        <name>FAD</name>
        <dbReference type="ChEBI" id="CHEBI:57692"/>
    </ligand>
</feature>
<evidence type="ECO:0000256" key="18">
    <source>
        <dbReference type="PIRSR" id="PIRSR017205-3"/>
    </source>
</evidence>
<comment type="cofactor">
    <cofactor evidence="1 17">
        <name>FAD</name>
        <dbReference type="ChEBI" id="CHEBI:57692"/>
    </cofactor>
</comment>
<feature type="binding site" evidence="17">
    <location>
        <position position="191"/>
    </location>
    <ligand>
        <name>FAD</name>
        <dbReference type="ChEBI" id="CHEBI:57692"/>
    </ligand>
</feature>
<protein>
    <submittedName>
        <fullName evidence="21">Endoplasmic oxidoreductin</fullName>
    </submittedName>
</protein>
<feature type="region of interest" description="Disordered" evidence="19">
    <location>
        <begin position="531"/>
        <end position="552"/>
    </location>
</feature>
<keyword evidence="5" id="KW-0813">Transport</keyword>
<evidence type="ECO:0000256" key="14">
    <source>
        <dbReference type="ARBA" id="ARBA00023180"/>
    </source>
</evidence>
<dbReference type="GeneID" id="30964735"/>
<evidence type="ECO:0000256" key="3">
    <source>
        <dbReference type="ARBA" id="ARBA00008277"/>
    </source>
</evidence>
<reference evidence="22" key="1">
    <citation type="submission" date="2016-05" db="EMBL/GenBank/DDBJ databases">
        <title>Comparative genomics of biotechnologically important yeasts.</title>
        <authorList>
            <consortium name="DOE Joint Genome Institute"/>
            <person name="Riley R."/>
            <person name="Haridas S."/>
            <person name="Wolfe K.H."/>
            <person name="Lopes M.R."/>
            <person name="Hittinger C.T."/>
            <person name="Goker M."/>
            <person name="Salamov A."/>
            <person name="Wisecaver J."/>
            <person name="Long T.M."/>
            <person name="Aerts A.L."/>
            <person name="Barry K."/>
            <person name="Choi C."/>
            <person name="Clum A."/>
            <person name="Coughlan A.Y."/>
            <person name="Deshpande S."/>
            <person name="Douglass A.P."/>
            <person name="Hanson S.J."/>
            <person name="Klenk H.-P."/>
            <person name="Labutti K."/>
            <person name="Lapidus A."/>
            <person name="Lindquist E."/>
            <person name="Lipzen A."/>
            <person name="Meier-Kolthoff J.P."/>
            <person name="Ohm R.A."/>
            <person name="Otillar R.P."/>
            <person name="Pangilinan J."/>
            <person name="Peng Y."/>
            <person name="Rokas A."/>
            <person name="Rosa C.A."/>
            <person name="Scheuner C."/>
            <person name="Sibirny A.A."/>
            <person name="Slot J.C."/>
            <person name="Stielow J.B."/>
            <person name="Sun H."/>
            <person name="Kurtzman C.P."/>
            <person name="Blackwell M."/>
            <person name="Grigoriev I.V."/>
            <person name="Jeffries T.W."/>
        </authorList>
    </citation>
    <scope>NUCLEOTIDE SEQUENCE [LARGE SCALE GENOMIC DNA]</scope>
    <source>
        <strain evidence="22">DSM 1968</strain>
    </source>
</reference>
<feature type="chain" id="PRO_5008910579" evidence="20">
    <location>
        <begin position="26"/>
        <end position="656"/>
    </location>
</feature>
<dbReference type="PIRSF" id="PIRSF017205">
    <property type="entry name" value="ERO1"/>
    <property type="match status" value="1"/>
</dbReference>
<organism evidence="21 22">
    <name type="scientific">Ascoidea rubescens DSM 1968</name>
    <dbReference type="NCBI Taxonomy" id="1344418"/>
    <lineage>
        <taxon>Eukaryota</taxon>
        <taxon>Fungi</taxon>
        <taxon>Dikarya</taxon>
        <taxon>Ascomycota</taxon>
        <taxon>Saccharomycotina</taxon>
        <taxon>Saccharomycetes</taxon>
        <taxon>Ascoideaceae</taxon>
        <taxon>Ascoidea</taxon>
    </lineage>
</organism>
<dbReference type="OrthoDB" id="269384at2759"/>
<evidence type="ECO:0000256" key="1">
    <source>
        <dbReference type="ARBA" id="ARBA00001974"/>
    </source>
</evidence>
<evidence type="ECO:0000256" key="8">
    <source>
        <dbReference type="ARBA" id="ARBA00022824"/>
    </source>
</evidence>
<dbReference type="GO" id="GO:0005789">
    <property type="term" value="C:endoplasmic reticulum membrane"/>
    <property type="evidence" value="ECO:0007669"/>
    <property type="project" value="UniProtKB-SubCell"/>
</dbReference>
<dbReference type="FunCoup" id="A0A1D2VNQ1">
    <property type="interactions" value="768"/>
</dbReference>
<feature type="active site" evidence="16">
    <location>
        <position position="380"/>
    </location>
</feature>
<dbReference type="EMBL" id="KV454475">
    <property type="protein sequence ID" value="ODV63230.1"/>
    <property type="molecule type" value="Genomic_DNA"/>
</dbReference>
<keyword evidence="9 17" id="KW-0274">FAD</keyword>
<dbReference type="GO" id="GO:0034975">
    <property type="term" value="P:protein folding in endoplasmic reticulum"/>
    <property type="evidence" value="ECO:0007669"/>
    <property type="project" value="InterPro"/>
</dbReference>
<comment type="similarity">
    <text evidence="3">Belongs to the EROs family.</text>
</comment>
<name>A0A1D2VNQ1_9ASCO</name>
<dbReference type="GO" id="GO:0071949">
    <property type="term" value="F:FAD binding"/>
    <property type="evidence" value="ECO:0007669"/>
    <property type="project" value="InterPro"/>
</dbReference>
<accession>A0A1D2VNQ1</accession>
<comment type="subcellular location">
    <subcellularLocation>
        <location evidence="2">Endoplasmic reticulum membrane</location>
        <topology evidence="2">Peripheral membrane protein</topology>
        <orientation evidence="2">Lumenal side</orientation>
    </subcellularLocation>
</comment>
<dbReference type="GO" id="GO:0016972">
    <property type="term" value="F:thiol oxidase activity"/>
    <property type="evidence" value="ECO:0007669"/>
    <property type="project" value="InterPro"/>
</dbReference>
<dbReference type="STRING" id="1344418.A0A1D2VNQ1"/>
<evidence type="ECO:0000256" key="17">
    <source>
        <dbReference type="PIRSR" id="PIRSR017205-2"/>
    </source>
</evidence>
<keyword evidence="14" id="KW-0325">Glycoprotein</keyword>
<keyword evidence="22" id="KW-1185">Reference proteome</keyword>
<dbReference type="Proteomes" id="UP000095038">
    <property type="component" value="Unassembled WGS sequence"/>
</dbReference>
<keyword evidence="10" id="KW-0249">Electron transport</keyword>
<proteinExistence type="inferred from homology"/>
<feature type="binding site" evidence="17">
    <location>
        <position position="281"/>
    </location>
    <ligand>
        <name>FAD</name>
        <dbReference type="ChEBI" id="CHEBI:57692"/>
    </ligand>
</feature>
<evidence type="ECO:0000256" key="6">
    <source>
        <dbReference type="ARBA" id="ARBA00022630"/>
    </source>
</evidence>
<evidence type="ECO:0000256" key="19">
    <source>
        <dbReference type="SAM" id="MobiDB-lite"/>
    </source>
</evidence>
<evidence type="ECO:0000256" key="15">
    <source>
        <dbReference type="ARBA" id="ARBA00023284"/>
    </source>
</evidence>
<dbReference type="PANTHER" id="PTHR12613">
    <property type="entry name" value="ERO1-RELATED"/>
    <property type="match status" value="1"/>
</dbReference>
<evidence type="ECO:0000256" key="16">
    <source>
        <dbReference type="PIRSR" id="PIRSR017205-1"/>
    </source>
</evidence>
<gene>
    <name evidence="21" type="ORF">ASCRUDRAFT_5267</name>
</gene>
<evidence type="ECO:0000256" key="7">
    <source>
        <dbReference type="ARBA" id="ARBA00022729"/>
    </source>
</evidence>